<gene>
    <name evidence="1" type="ORF">ElyMa_006641500</name>
</gene>
<dbReference type="Proteomes" id="UP000762676">
    <property type="component" value="Unassembled WGS sequence"/>
</dbReference>
<organism evidence="1 2">
    <name type="scientific">Elysia marginata</name>
    <dbReference type="NCBI Taxonomy" id="1093978"/>
    <lineage>
        <taxon>Eukaryota</taxon>
        <taxon>Metazoa</taxon>
        <taxon>Spiralia</taxon>
        <taxon>Lophotrochozoa</taxon>
        <taxon>Mollusca</taxon>
        <taxon>Gastropoda</taxon>
        <taxon>Heterobranchia</taxon>
        <taxon>Euthyneura</taxon>
        <taxon>Panpulmonata</taxon>
        <taxon>Sacoglossa</taxon>
        <taxon>Placobranchoidea</taxon>
        <taxon>Plakobranchidae</taxon>
        <taxon>Elysia</taxon>
    </lineage>
</organism>
<evidence type="ECO:0008006" key="3">
    <source>
        <dbReference type="Google" id="ProtNLM"/>
    </source>
</evidence>
<name>A0AAV4IKQ9_9GAST</name>
<proteinExistence type="predicted"/>
<keyword evidence="2" id="KW-1185">Reference proteome</keyword>
<accession>A0AAV4IKQ9</accession>
<protein>
    <recommendedName>
        <fullName evidence="3">MADF domain-containing protein</fullName>
    </recommendedName>
</protein>
<dbReference type="AlphaFoldDB" id="A0AAV4IKQ9"/>
<sequence>MNADQLWELLIDPPKTEWFEQKLDHFKPTDTRTWKQVSYRINCLASRLGGHTFSRTASLNHDRILDMSRVIFSPVLQYPARKMIKVDQNSFIKFKGKNIISVH</sequence>
<evidence type="ECO:0000313" key="1">
    <source>
        <dbReference type="EMBL" id="GFS10205.1"/>
    </source>
</evidence>
<comment type="caution">
    <text evidence="1">The sequence shown here is derived from an EMBL/GenBank/DDBJ whole genome shotgun (WGS) entry which is preliminary data.</text>
</comment>
<dbReference type="EMBL" id="BMAT01013319">
    <property type="protein sequence ID" value="GFS10205.1"/>
    <property type="molecule type" value="Genomic_DNA"/>
</dbReference>
<reference evidence="1 2" key="1">
    <citation type="journal article" date="2021" name="Elife">
        <title>Chloroplast acquisition without the gene transfer in kleptoplastic sea slugs, Plakobranchus ocellatus.</title>
        <authorList>
            <person name="Maeda T."/>
            <person name="Takahashi S."/>
            <person name="Yoshida T."/>
            <person name="Shimamura S."/>
            <person name="Takaki Y."/>
            <person name="Nagai Y."/>
            <person name="Toyoda A."/>
            <person name="Suzuki Y."/>
            <person name="Arimoto A."/>
            <person name="Ishii H."/>
            <person name="Satoh N."/>
            <person name="Nishiyama T."/>
            <person name="Hasebe M."/>
            <person name="Maruyama T."/>
            <person name="Minagawa J."/>
            <person name="Obokata J."/>
            <person name="Shigenobu S."/>
        </authorList>
    </citation>
    <scope>NUCLEOTIDE SEQUENCE [LARGE SCALE GENOMIC DNA]</scope>
</reference>
<evidence type="ECO:0000313" key="2">
    <source>
        <dbReference type="Proteomes" id="UP000762676"/>
    </source>
</evidence>